<accession>A0A1H4ZM52</accession>
<gene>
    <name evidence="1" type="ORF">SAMN05216178_6733</name>
</gene>
<reference evidence="2" key="1">
    <citation type="submission" date="2016-10" db="EMBL/GenBank/DDBJ databases">
        <authorList>
            <person name="Varghese N."/>
            <person name="Submissions S."/>
        </authorList>
    </citation>
    <scope>NUCLEOTIDE SEQUENCE [LARGE SCALE GENOMIC DNA]</scope>
    <source>
        <strain evidence="2">DSM 9751</strain>
    </source>
</reference>
<organism evidence="1 2">
    <name type="scientific">Pseudomonas saponiphila</name>
    <dbReference type="NCBI Taxonomy" id="556534"/>
    <lineage>
        <taxon>Bacteria</taxon>
        <taxon>Pseudomonadati</taxon>
        <taxon>Pseudomonadota</taxon>
        <taxon>Gammaproteobacteria</taxon>
        <taxon>Pseudomonadales</taxon>
        <taxon>Pseudomonadaceae</taxon>
        <taxon>Pseudomonas</taxon>
    </lineage>
</organism>
<dbReference type="RefSeq" id="WP_092320713.1">
    <property type="nucleotide sequence ID" value="NZ_FNTJ01000003.1"/>
</dbReference>
<dbReference type="AlphaFoldDB" id="A0A1H4ZM52"/>
<dbReference type="EMBL" id="FNTJ01000003">
    <property type="protein sequence ID" value="SED31169.1"/>
    <property type="molecule type" value="Genomic_DNA"/>
</dbReference>
<protein>
    <recommendedName>
        <fullName evidence="3">PD-(D/E)XK nuclease superfamily protein</fullName>
    </recommendedName>
</protein>
<name>A0A1H4ZM52_9PSED</name>
<sequence>MSLFLPIAIVLIAVALYLTTRTTAQKGVHRTFKLEPGRYKLIGSDLGGESKSIMLTHSGIGGVPDAIFEDRKKPRIIVGEYKARLMKRGPRPREYYQVILYIGIAKLRWPQHEVVGLISYRDKTVWIYHDQRAFQGLVDLKPEAVRSIRAKKAANPTPLHKRIPIKIPVR</sequence>
<evidence type="ECO:0008006" key="3">
    <source>
        <dbReference type="Google" id="ProtNLM"/>
    </source>
</evidence>
<proteinExistence type="predicted"/>
<keyword evidence="2" id="KW-1185">Reference proteome</keyword>
<evidence type="ECO:0000313" key="2">
    <source>
        <dbReference type="Proteomes" id="UP000198982"/>
    </source>
</evidence>
<dbReference type="Proteomes" id="UP000198982">
    <property type="component" value="Unassembled WGS sequence"/>
</dbReference>
<evidence type="ECO:0000313" key="1">
    <source>
        <dbReference type="EMBL" id="SED31169.1"/>
    </source>
</evidence>